<dbReference type="InterPro" id="IPR005330">
    <property type="entry name" value="MHYT_dom"/>
</dbReference>
<dbReference type="RefSeq" id="WP_046505298.1">
    <property type="nucleotide sequence ID" value="NZ_LANI01000004.1"/>
</dbReference>
<feature type="transmembrane region" description="Helical" evidence="1">
    <location>
        <begin position="62"/>
        <end position="87"/>
    </location>
</feature>
<comment type="caution">
    <text evidence="1">Lacks conserved residue(s) required for the propagation of feature annotation.</text>
</comment>
<proteinExistence type="predicted"/>
<accession>A0A0M2RC64</accession>
<evidence type="ECO:0000313" key="3">
    <source>
        <dbReference type="EMBL" id="KKJ77600.1"/>
    </source>
</evidence>
<sequence length="159" mass="16956">MYIDTYFTSLVDFPGNSMPLIGSFRPDLVALSIAIAIFGGWAGMMCLARAEKLTENNKGSGSLWKVAGGLAFGGAIWGMHFIGMLAFSLPCGISYDFLTTSISIVPAILASLTALFVVSQQRYNLHLRLIIGAVLMGAGIGTMHYVGMAAMRLPAILFL</sequence>
<dbReference type="PANTHER" id="PTHR35152:SF1">
    <property type="entry name" value="DOMAIN SIGNALLING PROTEIN, PUTATIVE (AFU_ORTHOLOGUE AFUA_5G11310)-RELATED"/>
    <property type="match status" value="1"/>
</dbReference>
<feature type="transmembrane region" description="Helical" evidence="1">
    <location>
        <begin position="28"/>
        <end position="50"/>
    </location>
</feature>
<organism evidence="3 4">
    <name type="scientific">Kiloniella litopenaei</name>
    <dbReference type="NCBI Taxonomy" id="1549748"/>
    <lineage>
        <taxon>Bacteria</taxon>
        <taxon>Pseudomonadati</taxon>
        <taxon>Pseudomonadota</taxon>
        <taxon>Alphaproteobacteria</taxon>
        <taxon>Rhodospirillales</taxon>
        <taxon>Kiloniellaceae</taxon>
        <taxon>Kiloniella</taxon>
    </lineage>
</organism>
<evidence type="ECO:0000256" key="1">
    <source>
        <dbReference type="PROSITE-ProRule" id="PRU00244"/>
    </source>
</evidence>
<dbReference type="PROSITE" id="PS50924">
    <property type="entry name" value="MHYT"/>
    <property type="match status" value="1"/>
</dbReference>
<keyword evidence="4" id="KW-1185">Reference proteome</keyword>
<dbReference type="AlphaFoldDB" id="A0A0M2RC64"/>
<keyword evidence="1" id="KW-1133">Transmembrane helix</keyword>
<evidence type="ECO:0000313" key="4">
    <source>
        <dbReference type="Proteomes" id="UP000034491"/>
    </source>
</evidence>
<evidence type="ECO:0000259" key="2">
    <source>
        <dbReference type="PROSITE" id="PS50924"/>
    </source>
</evidence>
<feature type="transmembrane region" description="Helical" evidence="1">
    <location>
        <begin position="129"/>
        <end position="151"/>
    </location>
</feature>
<reference evidence="3 4" key="1">
    <citation type="submission" date="2015-03" db="EMBL/GenBank/DDBJ databases">
        <title>Genome sequence of Kiloniella sp. P1-1, isolated from the gut microflora of Pacific white shrimp, Penaeus vannamei.</title>
        <authorList>
            <person name="Shao Z."/>
            <person name="Wang L."/>
            <person name="Li X."/>
        </authorList>
    </citation>
    <scope>NUCLEOTIDE SEQUENCE [LARGE SCALE GENOMIC DNA]</scope>
    <source>
        <strain evidence="3 4">P1-1</strain>
    </source>
</reference>
<protein>
    <recommendedName>
        <fullName evidence="2">MHYT domain-containing protein</fullName>
    </recommendedName>
</protein>
<comment type="caution">
    <text evidence="3">The sequence shown here is derived from an EMBL/GenBank/DDBJ whole genome shotgun (WGS) entry which is preliminary data.</text>
</comment>
<dbReference type="STRING" id="1549748.WH95_07985"/>
<keyword evidence="1" id="KW-0812">Transmembrane</keyword>
<gene>
    <name evidence="3" type="ORF">WH95_07985</name>
</gene>
<dbReference type="GO" id="GO:0016020">
    <property type="term" value="C:membrane"/>
    <property type="evidence" value="ECO:0007669"/>
    <property type="project" value="UniProtKB-UniRule"/>
</dbReference>
<dbReference type="OrthoDB" id="9781059at2"/>
<dbReference type="Pfam" id="PF03707">
    <property type="entry name" value="MHYT"/>
    <property type="match status" value="2"/>
</dbReference>
<name>A0A0M2RC64_9PROT</name>
<keyword evidence="1" id="KW-0472">Membrane</keyword>
<dbReference type="EMBL" id="LANI01000004">
    <property type="protein sequence ID" value="KKJ77600.1"/>
    <property type="molecule type" value="Genomic_DNA"/>
</dbReference>
<feature type="domain" description="MHYT" evidence="2">
    <location>
        <begin position="24"/>
        <end position="159"/>
    </location>
</feature>
<dbReference type="PANTHER" id="PTHR35152">
    <property type="entry name" value="DOMAIN SIGNALLING PROTEIN, PUTATIVE (AFU_ORTHOLOGUE AFUA_5G11310)-RELATED"/>
    <property type="match status" value="1"/>
</dbReference>
<dbReference type="Proteomes" id="UP000034491">
    <property type="component" value="Unassembled WGS sequence"/>
</dbReference>
<feature type="transmembrane region" description="Helical" evidence="1">
    <location>
        <begin position="93"/>
        <end position="117"/>
    </location>
</feature>